<accession>A0A7I8KLT0</accession>
<evidence type="ECO:0000256" key="4">
    <source>
        <dbReference type="ARBA" id="ARBA00022741"/>
    </source>
</evidence>
<feature type="compositionally biased region" description="Basic and acidic residues" evidence="10">
    <location>
        <begin position="368"/>
        <end position="384"/>
    </location>
</feature>
<evidence type="ECO:0000256" key="5">
    <source>
        <dbReference type="ARBA" id="ARBA00022777"/>
    </source>
</evidence>
<evidence type="ECO:0000256" key="10">
    <source>
        <dbReference type="SAM" id="MobiDB-lite"/>
    </source>
</evidence>
<keyword evidence="4 9" id="KW-0547">Nucleotide-binding</keyword>
<dbReference type="Proteomes" id="UP000663760">
    <property type="component" value="Chromosome 6"/>
</dbReference>
<dbReference type="Pfam" id="PF00069">
    <property type="entry name" value="Pkinase"/>
    <property type="match status" value="1"/>
</dbReference>
<feature type="region of interest" description="Disordered" evidence="10">
    <location>
        <begin position="437"/>
        <end position="492"/>
    </location>
</feature>
<dbReference type="InterPro" id="IPR011009">
    <property type="entry name" value="Kinase-like_dom_sf"/>
</dbReference>
<gene>
    <name evidence="13" type="ORF">SI8410_06008713</name>
</gene>
<dbReference type="FunFam" id="1.10.510.10:FF:000780">
    <property type="entry name" value="Receptor-like serine/threonine-protein kinase At4g25390"/>
    <property type="match status" value="1"/>
</dbReference>
<dbReference type="EC" id="2.7.11.1" evidence="1"/>
<feature type="compositionally biased region" description="Basic residues" evidence="10">
    <location>
        <begin position="472"/>
        <end position="484"/>
    </location>
</feature>
<dbReference type="InterPro" id="IPR000719">
    <property type="entry name" value="Prot_kinase_dom"/>
</dbReference>
<keyword evidence="2" id="KW-0723">Serine/threonine-protein kinase</keyword>
<keyword evidence="3" id="KW-0808">Transferase</keyword>
<evidence type="ECO:0000313" key="13">
    <source>
        <dbReference type="EMBL" id="CAA7398048.1"/>
    </source>
</evidence>
<evidence type="ECO:0000256" key="11">
    <source>
        <dbReference type="SAM" id="Phobius"/>
    </source>
</evidence>
<evidence type="ECO:0000256" key="2">
    <source>
        <dbReference type="ARBA" id="ARBA00022527"/>
    </source>
</evidence>
<dbReference type="GO" id="GO:0005524">
    <property type="term" value="F:ATP binding"/>
    <property type="evidence" value="ECO:0007669"/>
    <property type="project" value="UniProtKB-UniRule"/>
</dbReference>
<keyword evidence="11" id="KW-0472">Membrane</keyword>
<dbReference type="SUPFAM" id="SSF56112">
    <property type="entry name" value="Protein kinase-like (PK-like)"/>
    <property type="match status" value="1"/>
</dbReference>
<comment type="catalytic activity">
    <reaction evidence="7">
        <text>L-threonyl-[protein] + ATP = O-phospho-L-threonyl-[protein] + ADP + H(+)</text>
        <dbReference type="Rhea" id="RHEA:46608"/>
        <dbReference type="Rhea" id="RHEA-COMP:11060"/>
        <dbReference type="Rhea" id="RHEA-COMP:11605"/>
        <dbReference type="ChEBI" id="CHEBI:15378"/>
        <dbReference type="ChEBI" id="CHEBI:30013"/>
        <dbReference type="ChEBI" id="CHEBI:30616"/>
        <dbReference type="ChEBI" id="CHEBI:61977"/>
        <dbReference type="ChEBI" id="CHEBI:456216"/>
        <dbReference type="EC" id="2.7.11.1"/>
    </reaction>
</comment>
<feature type="region of interest" description="Disordered" evidence="10">
    <location>
        <begin position="312"/>
        <end position="346"/>
    </location>
</feature>
<keyword evidence="5" id="KW-0418">Kinase</keyword>
<proteinExistence type="predicted"/>
<evidence type="ECO:0000256" key="6">
    <source>
        <dbReference type="ARBA" id="ARBA00022840"/>
    </source>
</evidence>
<evidence type="ECO:0000313" key="14">
    <source>
        <dbReference type="Proteomes" id="UP000663760"/>
    </source>
</evidence>
<name>A0A7I8KLT0_SPIIN</name>
<dbReference type="PROSITE" id="PS50011">
    <property type="entry name" value="PROTEIN_KINASE_DOM"/>
    <property type="match status" value="1"/>
</dbReference>
<dbReference type="PROSITE" id="PS00107">
    <property type="entry name" value="PROTEIN_KINASE_ATP"/>
    <property type="match status" value="1"/>
</dbReference>
<dbReference type="PROSITE" id="PS00108">
    <property type="entry name" value="PROTEIN_KINASE_ST"/>
    <property type="match status" value="1"/>
</dbReference>
<dbReference type="InterPro" id="IPR008271">
    <property type="entry name" value="Ser/Thr_kinase_AS"/>
</dbReference>
<feature type="transmembrane region" description="Helical" evidence="11">
    <location>
        <begin position="25"/>
        <end position="51"/>
    </location>
</feature>
<reference evidence="13" key="1">
    <citation type="submission" date="2020-02" db="EMBL/GenBank/DDBJ databases">
        <authorList>
            <person name="Scholz U."/>
            <person name="Mascher M."/>
            <person name="Fiebig A."/>
        </authorList>
    </citation>
    <scope>NUCLEOTIDE SEQUENCE</scope>
</reference>
<evidence type="ECO:0000256" key="8">
    <source>
        <dbReference type="ARBA" id="ARBA00048679"/>
    </source>
</evidence>
<evidence type="ECO:0000256" key="1">
    <source>
        <dbReference type="ARBA" id="ARBA00012513"/>
    </source>
</evidence>
<sequence>MPSRPFPPPGTAAAHRRPTSARVRLLLVALTVSLSSLFLLVLLFLLLYLYFALLDRSPPTLPFDTGGATAPSVPPPLLRLRRFSYRELKTATGDFDAAHSLGRGGSGSVFRGVLPDGKTVAVKLLDPAAPGGGASAGMVADREFQNELQVLGGMLSSSSFVVSLLGYCVEKKRRVLVYEYLANRSLQEALFGDGSPELDWRSRFKIILDVAQGLAFLHQECDPPVIHGDIKPGNVLLAADFSAKISDFGLARVKTDGGGGADLGGIELFSQDLGRSEELWRSQETHLQGGFNGDCPKVKESAAGEEELGSVDFSRELTGHPSSSPIDPGSARMGNDWWWRQEDGGGEEKSRDYVREWIGSQICSSRNPDWDDEKKSSSSPKKSDAGGCSLLAEKPHDPEVPEAAAGAYEKKHKKMREWWKEEYFGEISKKTTTSTTGSRRFAWFPSGRSSHDGDDADSTAAAGDWRKEREKEKKKKKRRRKRGRSCSPRSEMWSGDLLSRELSSTTSMRGTICYVAPEYGGSGYLMEKADIYSFGVLILVIVSGRRPLHVLASPMKLEKANLISWCRQLAQAGNVLELVDEKLSQSPAYDEHQVSLCINLALLCLQRAPELRPDSGEIVKILKGDMELPPLPVDFSPSPSSALFGRPRRKATSEAV</sequence>
<keyword evidence="11" id="KW-1133">Transmembrane helix</keyword>
<feature type="region of interest" description="Disordered" evidence="10">
    <location>
        <begin position="287"/>
        <end position="306"/>
    </location>
</feature>
<dbReference type="EMBL" id="LR746269">
    <property type="protein sequence ID" value="CAA7398048.1"/>
    <property type="molecule type" value="Genomic_DNA"/>
</dbReference>
<feature type="region of interest" description="Disordered" evidence="10">
    <location>
        <begin position="364"/>
        <end position="402"/>
    </location>
</feature>
<organism evidence="13 14">
    <name type="scientific">Spirodela intermedia</name>
    <name type="common">Intermediate duckweed</name>
    <dbReference type="NCBI Taxonomy" id="51605"/>
    <lineage>
        <taxon>Eukaryota</taxon>
        <taxon>Viridiplantae</taxon>
        <taxon>Streptophyta</taxon>
        <taxon>Embryophyta</taxon>
        <taxon>Tracheophyta</taxon>
        <taxon>Spermatophyta</taxon>
        <taxon>Magnoliopsida</taxon>
        <taxon>Liliopsida</taxon>
        <taxon>Araceae</taxon>
        <taxon>Lemnoideae</taxon>
        <taxon>Spirodela</taxon>
    </lineage>
</organism>
<dbReference type="AlphaFoldDB" id="A0A7I8KLT0"/>
<keyword evidence="14" id="KW-1185">Reference proteome</keyword>
<dbReference type="PANTHER" id="PTHR46821">
    <property type="entry name" value="OS07G0586332 PROTEIN"/>
    <property type="match status" value="1"/>
</dbReference>
<evidence type="ECO:0000256" key="9">
    <source>
        <dbReference type="PROSITE-ProRule" id="PRU10141"/>
    </source>
</evidence>
<dbReference type="Gene3D" id="1.10.510.10">
    <property type="entry name" value="Transferase(Phosphotransferase) domain 1"/>
    <property type="match status" value="2"/>
</dbReference>
<dbReference type="PANTHER" id="PTHR46821:SF4">
    <property type="entry name" value="OS08G0275200 PROTEIN"/>
    <property type="match status" value="1"/>
</dbReference>
<dbReference type="FunFam" id="1.10.510.10:FF:001023">
    <property type="entry name" value="Os07g0541700 protein"/>
    <property type="match status" value="1"/>
</dbReference>
<dbReference type="InterPro" id="IPR017441">
    <property type="entry name" value="Protein_kinase_ATP_BS"/>
</dbReference>
<dbReference type="GO" id="GO:0004674">
    <property type="term" value="F:protein serine/threonine kinase activity"/>
    <property type="evidence" value="ECO:0007669"/>
    <property type="project" value="UniProtKB-KW"/>
</dbReference>
<dbReference type="SMART" id="SM00220">
    <property type="entry name" value="S_TKc"/>
    <property type="match status" value="1"/>
</dbReference>
<protein>
    <recommendedName>
        <fullName evidence="1">non-specific serine/threonine protein kinase</fullName>
        <ecNumber evidence="1">2.7.11.1</ecNumber>
    </recommendedName>
</protein>
<keyword evidence="6 9" id="KW-0067">ATP-binding</keyword>
<evidence type="ECO:0000259" key="12">
    <source>
        <dbReference type="PROSITE" id="PS50011"/>
    </source>
</evidence>
<feature type="binding site" evidence="9">
    <location>
        <position position="123"/>
    </location>
    <ligand>
        <name>ATP</name>
        <dbReference type="ChEBI" id="CHEBI:30616"/>
    </ligand>
</feature>
<dbReference type="Gene3D" id="3.30.200.20">
    <property type="entry name" value="Phosphorylase Kinase, domain 1"/>
    <property type="match status" value="1"/>
</dbReference>
<comment type="catalytic activity">
    <reaction evidence="8">
        <text>L-seryl-[protein] + ATP = O-phospho-L-seryl-[protein] + ADP + H(+)</text>
        <dbReference type="Rhea" id="RHEA:17989"/>
        <dbReference type="Rhea" id="RHEA-COMP:9863"/>
        <dbReference type="Rhea" id="RHEA-COMP:11604"/>
        <dbReference type="ChEBI" id="CHEBI:15378"/>
        <dbReference type="ChEBI" id="CHEBI:29999"/>
        <dbReference type="ChEBI" id="CHEBI:30616"/>
        <dbReference type="ChEBI" id="CHEBI:83421"/>
        <dbReference type="ChEBI" id="CHEBI:456216"/>
        <dbReference type="EC" id="2.7.11.1"/>
    </reaction>
</comment>
<feature type="region of interest" description="Disordered" evidence="10">
    <location>
        <begin position="636"/>
        <end position="656"/>
    </location>
</feature>
<dbReference type="InterPro" id="IPR044576">
    <property type="entry name" value="At4g25390-like"/>
</dbReference>
<dbReference type="OrthoDB" id="4062651at2759"/>
<keyword evidence="11" id="KW-0812">Transmembrane</keyword>
<feature type="domain" description="Protein kinase" evidence="12">
    <location>
        <begin position="95"/>
        <end position="631"/>
    </location>
</feature>
<evidence type="ECO:0000256" key="7">
    <source>
        <dbReference type="ARBA" id="ARBA00047899"/>
    </source>
</evidence>
<evidence type="ECO:0000256" key="3">
    <source>
        <dbReference type="ARBA" id="ARBA00022679"/>
    </source>
</evidence>